<dbReference type="Gene3D" id="3.40.50.1820">
    <property type="entry name" value="alpha/beta hydrolase"/>
    <property type="match status" value="1"/>
</dbReference>
<dbReference type="SUPFAM" id="SSF53474">
    <property type="entry name" value="alpha/beta-Hydrolases"/>
    <property type="match status" value="1"/>
</dbReference>
<dbReference type="InterPro" id="IPR000639">
    <property type="entry name" value="Epox_hydrolase-like"/>
</dbReference>
<evidence type="ECO:0000313" key="3">
    <source>
        <dbReference type="EMBL" id="MDT0648817.1"/>
    </source>
</evidence>
<dbReference type="PRINTS" id="PR00412">
    <property type="entry name" value="EPOXHYDRLASE"/>
</dbReference>
<evidence type="ECO:0000313" key="4">
    <source>
        <dbReference type="Proteomes" id="UP001248819"/>
    </source>
</evidence>
<comment type="caution">
    <text evidence="3">The sequence shown here is derived from an EMBL/GenBank/DDBJ whole genome shotgun (WGS) entry which is preliminary data.</text>
</comment>
<dbReference type="Proteomes" id="UP001248819">
    <property type="component" value="Unassembled WGS sequence"/>
</dbReference>
<dbReference type="PANTHER" id="PTHR46118">
    <property type="entry name" value="PROTEIN ABHD11"/>
    <property type="match status" value="1"/>
</dbReference>
<sequence>MKLHSTTVGKGKPLLILHGFLGMSDNWKTLGNSFAEEGFEVHLLDQRNHGKSPHSDDFNYNLLAEDIALYCSERKLENIVLLGHSMGGKTAMLTAFLHPELVEKLIVVDIAPKYYAPHHQEILAGLTALDEATITSRGDAEDFLADFVPDKPTRLFLLKNLYWKTKEKLSLKLNLESLKNNIEDLGAALPVQYAYEKSTLFIKGGKSKYIKDEDWEEIKEQFSKAELVTIPGAGHWVHAEKRKEFFNVVLGFLQ</sequence>
<dbReference type="GO" id="GO:0016787">
    <property type="term" value="F:hydrolase activity"/>
    <property type="evidence" value="ECO:0007669"/>
    <property type="project" value="UniProtKB-KW"/>
</dbReference>
<dbReference type="Pfam" id="PF00561">
    <property type="entry name" value="Abhydrolase_1"/>
    <property type="match status" value="1"/>
</dbReference>
<dbReference type="PRINTS" id="PR00111">
    <property type="entry name" value="ABHYDROLASE"/>
</dbReference>
<proteinExistence type="predicted"/>
<evidence type="ECO:0000259" key="2">
    <source>
        <dbReference type="Pfam" id="PF00561"/>
    </source>
</evidence>
<accession>A0ABU3CR33</accession>
<evidence type="ECO:0000256" key="1">
    <source>
        <dbReference type="ARBA" id="ARBA00022801"/>
    </source>
</evidence>
<feature type="domain" description="AB hydrolase-1" evidence="2">
    <location>
        <begin position="12"/>
        <end position="241"/>
    </location>
</feature>
<keyword evidence="1 3" id="KW-0378">Hydrolase</keyword>
<dbReference type="PANTHER" id="PTHR46118:SF4">
    <property type="entry name" value="PROTEIN ABHD11"/>
    <property type="match status" value="1"/>
</dbReference>
<name>A0ABU3CR33_9FLAO</name>
<protein>
    <submittedName>
        <fullName evidence="3">Alpha/beta fold hydrolase</fullName>
    </submittedName>
</protein>
<dbReference type="RefSeq" id="WP_311482995.1">
    <property type="nucleotide sequence ID" value="NZ_JAVRHP010000004.1"/>
</dbReference>
<dbReference type="InterPro" id="IPR000073">
    <property type="entry name" value="AB_hydrolase_1"/>
</dbReference>
<dbReference type="InterPro" id="IPR029058">
    <property type="entry name" value="AB_hydrolase_fold"/>
</dbReference>
<keyword evidence="4" id="KW-1185">Reference proteome</keyword>
<reference evidence="3 4" key="1">
    <citation type="submission" date="2023-09" db="EMBL/GenBank/DDBJ databases">
        <authorList>
            <person name="Rey-Velasco X."/>
        </authorList>
    </citation>
    <scope>NUCLEOTIDE SEQUENCE [LARGE SCALE GENOMIC DNA]</scope>
    <source>
        <strain evidence="3 4">F297</strain>
    </source>
</reference>
<organism evidence="3 4">
    <name type="scientific">Autumnicola edwardsiae</name>
    <dbReference type="NCBI Taxonomy" id="3075594"/>
    <lineage>
        <taxon>Bacteria</taxon>
        <taxon>Pseudomonadati</taxon>
        <taxon>Bacteroidota</taxon>
        <taxon>Flavobacteriia</taxon>
        <taxon>Flavobacteriales</taxon>
        <taxon>Flavobacteriaceae</taxon>
        <taxon>Autumnicola</taxon>
    </lineage>
</organism>
<dbReference type="EMBL" id="JAVRHP010000004">
    <property type="protein sequence ID" value="MDT0648817.1"/>
    <property type="molecule type" value="Genomic_DNA"/>
</dbReference>
<gene>
    <name evidence="3" type="ORF">RM529_01590</name>
</gene>